<dbReference type="PROSITE" id="PS01184">
    <property type="entry name" value="UBIE_2"/>
    <property type="match status" value="1"/>
</dbReference>
<feature type="binding site" evidence="4">
    <location>
        <begin position="132"/>
        <end position="133"/>
    </location>
    <ligand>
        <name>S-adenosyl-L-methionine</name>
        <dbReference type="ChEBI" id="CHEBI:59789"/>
    </ligand>
</feature>
<dbReference type="STRING" id="33007.HMPREF3198_00445"/>
<dbReference type="Proteomes" id="UP000235122">
    <property type="component" value="Unassembled WGS sequence"/>
</dbReference>
<dbReference type="CDD" id="cd02440">
    <property type="entry name" value="AdoMet_MTases"/>
    <property type="match status" value="1"/>
</dbReference>
<feature type="binding site" evidence="4">
    <location>
        <position position="149"/>
    </location>
    <ligand>
        <name>S-adenosyl-L-methionine</name>
        <dbReference type="ChEBI" id="CHEBI:59789"/>
    </ligand>
</feature>
<feature type="binding site" evidence="4">
    <location>
        <position position="110"/>
    </location>
    <ligand>
        <name>S-adenosyl-L-methionine</name>
        <dbReference type="ChEBI" id="CHEBI:59789"/>
    </ligand>
</feature>
<comment type="pathway">
    <text evidence="4">Quinol/quinone metabolism; menaquinone biosynthesis; menaquinol from 1,4-dihydroxy-2-naphthoate: step 2/2.</text>
</comment>
<feature type="binding site" evidence="4">
    <location>
        <position position="92"/>
    </location>
    <ligand>
        <name>S-adenosyl-L-methionine</name>
        <dbReference type="ChEBI" id="CHEBI:59789"/>
    </ligand>
</feature>
<dbReference type="GO" id="GO:0009234">
    <property type="term" value="P:menaquinone biosynthetic process"/>
    <property type="evidence" value="ECO:0007669"/>
    <property type="project" value="UniProtKB-UniRule"/>
</dbReference>
<dbReference type="InterPro" id="IPR029063">
    <property type="entry name" value="SAM-dependent_MTases_sf"/>
</dbReference>
<evidence type="ECO:0000256" key="3">
    <source>
        <dbReference type="ARBA" id="ARBA00022691"/>
    </source>
</evidence>
<proteinExistence type="inferred from homology"/>
<dbReference type="PROSITE" id="PS51608">
    <property type="entry name" value="SAM_MT_UBIE"/>
    <property type="match status" value="1"/>
</dbReference>
<keyword evidence="3 4" id="KW-0949">S-adenosyl-L-methionine</keyword>
<dbReference type="Gene3D" id="3.40.50.150">
    <property type="entry name" value="Vaccinia Virus protein VP39"/>
    <property type="match status" value="1"/>
</dbReference>
<evidence type="ECO:0000256" key="2">
    <source>
        <dbReference type="ARBA" id="ARBA00022679"/>
    </source>
</evidence>
<comment type="function">
    <text evidence="4">Methyltransferase required for the conversion of demethylmenaquinol (DMKH2) to menaquinol (MKH2).</text>
</comment>
<reference evidence="5 6" key="1">
    <citation type="submission" date="2017-12" db="EMBL/GenBank/DDBJ databases">
        <title>Phylogenetic diversity of female urinary microbiome.</title>
        <authorList>
            <person name="Thomas-White K."/>
            <person name="Wolfe A.J."/>
        </authorList>
    </citation>
    <scope>NUCLEOTIDE SEQUENCE [LARGE SCALE GENOMIC DNA]</scope>
    <source>
        <strain evidence="5 6">UMB0402</strain>
    </source>
</reference>
<dbReference type="Pfam" id="PF01209">
    <property type="entry name" value="Ubie_methyltran"/>
    <property type="match status" value="1"/>
</dbReference>
<organism evidence="5 6">
    <name type="scientific">Winkia neuii</name>
    <dbReference type="NCBI Taxonomy" id="33007"/>
    <lineage>
        <taxon>Bacteria</taxon>
        <taxon>Bacillati</taxon>
        <taxon>Actinomycetota</taxon>
        <taxon>Actinomycetes</taxon>
        <taxon>Actinomycetales</taxon>
        <taxon>Actinomycetaceae</taxon>
        <taxon>Winkia</taxon>
    </lineage>
</organism>
<dbReference type="GO" id="GO:0032259">
    <property type="term" value="P:methylation"/>
    <property type="evidence" value="ECO:0007669"/>
    <property type="project" value="UniProtKB-KW"/>
</dbReference>
<dbReference type="NCBIfam" id="TIGR01934">
    <property type="entry name" value="MenG_MenH_UbiE"/>
    <property type="match status" value="1"/>
</dbReference>
<dbReference type="NCBIfam" id="NF001241">
    <property type="entry name" value="PRK00216.1-2"/>
    <property type="match status" value="1"/>
</dbReference>
<dbReference type="AlphaFoldDB" id="A0A2I1ILM4"/>
<comment type="similarity">
    <text evidence="4">Belongs to the class I-like SAM-binding methyltransferase superfamily. MenG/UbiE family.</text>
</comment>
<evidence type="ECO:0000256" key="4">
    <source>
        <dbReference type="HAMAP-Rule" id="MF_01813"/>
    </source>
</evidence>
<dbReference type="HAMAP" id="MF_01813">
    <property type="entry name" value="MenG_UbiE_methyltr"/>
    <property type="match status" value="1"/>
</dbReference>
<dbReference type="PANTHER" id="PTHR43591:SF24">
    <property type="entry name" value="2-METHOXY-6-POLYPRENYL-1,4-BENZOQUINOL METHYLASE, MITOCHONDRIAL"/>
    <property type="match status" value="1"/>
</dbReference>
<keyword evidence="2 4" id="KW-0808">Transferase</keyword>
<sequence length="263" mass="29001">MTLSACGARIKLMTKSFKRAFSSSAPAGSSQVAADLGKDPETVASMFDQVARRYDITNDLMSLGQDRLWRLQVRKKLDPREGERILDLAAGTGTSTAEYVKSGANVVACDFSIGMVTEGKRRHPDIDFVAGDAMALPFADNSFDAVTISFGLRNVKDTSKALSEMLRVTRPGGRILICEFSRPSVGGFRQVYNWYLRHVLVRIAKKAGSNNPAYAYLADSIIDWYDQPTLARLMRHAGWDNPQWKNLTLGVVALHSAVKPLQI</sequence>
<comment type="catalytic activity">
    <reaction evidence="4">
        <text>a 2-demethylmenaquinol + S-adenosyl-L-methionine = a menaquinol + S-adenosyl-L-homocysteine + H(+)</text>
        <dbReference type="Rhea" id="RHEA:42640"/>
        <dbReference type="Rhea" id="RHEA-COMP:9539"/>
        <dbReference type="Rhea" id="RHEA-COMP:9563"/>
        <dbReference type="ChEBI" id="CHEBI:15378"/>
        <dbReference type="ChEBI" id="CHEBI:18151"/>
        <dbReference type="ChEBI" id="CHEBI:55437"/>
        <dbReference type="ChEBI" id="CHEBI:57856"/>
        <dbReference type="ChEBI" id="CHEBI:59789"/>
        <dbReference type="EC" id="2.1.1.163"/>
    </reaction>
</comment>
<keyword evidence="4" id="KW-0474">Menaquinone biosynthesis</keyword>
<comment type="caution">
    <text evidence="5">The sequence shown here is derived from an EMBL/GenBank/DDBJ whole genome shotgun (WGS) entry which is preliminary data.</text>
</comment>
<evidence type="ECO:0000313" key="6">
    <source>
        <dbReference type="Proteomes" id="UP000235122"/>
    </source>
</evidence>
<dbReference type="PANTHER" id="PTHR43591">
    <property type="entry name" value="METHYLTRANSFERASE"/>
    <property type="match status" value="1"/>
</dbReference>
<dbReference type="InterPro" id="IPR004033">
    <property type="entry name" value="UbiE/COQ5_MeTrFase"/>
</dbReference>
<evidence type="ECO:0000256" key="1">
    <source>
        <dbReference type="ARBA" id="ARBA00022603"/>
    </source>
</evidence>
<gene>
    <name evidence="4" type="primary">menG</name>
    <name evidence="5" type="ORF">CYJ19_07405</name>
</gene>
<dbReference type="GO" id="GO:0043770">
    <property type="term" value="F:demethylmenaquinone methyltransferase activity"/>
    <property type="evidence" value="ECO:0007669"/>
    <property type="project" value="UniProtKB-UniRule"/>
</dbReference>
<name>A0A2I1ILM4_9ACTO</name>
<dbReference type="UniPathway" id="UPA00079">
    <property type="reaction ID" value="UER00169"/>
</dbReference>
<dbReference type="PROSITE" id="PS01183">
    <property type="entry name" value="UBIE_1"/>
    <property type="match status" value="1"/>
</dbReference>
<dbReference type="EC" id="2.1.1.163" evidence="4"/>
<dbReference type="EMBL" id="PKKO01000004">
    <property type="protein sequence ID" value="PKY72031.1"/>
    <property type="molecule type" value="Genomic_DNA"/>
</dbReference>
<evidence type="ECO:0000313" key="5">
    <source>
        <dbReference type="EMBL" id="PKY72031.1"/>
    </source>
</evidence>
<accession>A0A2I1ILM4</accession>
<keyword evidence="1 4" id="KW-0489">Methyltransferase</keyword>
<protein>
    <recommendedName>
        <fullName evidence="4">Demethylmenaquinone methyltransferase</fullName>
        <ecNumber evidence="4">2.1.1.163</ecNumber>
    </recommendedName>
</protein>
<dbReference type="InterPro" id="IPR023576">
    <property type="entry name" value="UbiE/COQ5_MeTrFase_CS"/>
</dbReference>
<dbReference type="SUPFAM" id="SSF53335">
    <property type="entry name" value="S-adenosyl-L-methionine-dependent methyltransferases"/>
    <property type="match status" value="1"/>
</dbReference>
<keyword evidence="6" id="KW-1185">Reference proteome</keyword>